<feature type="signal peptide" evidence="7">
    <location>
        <begin position="1"/>
        <end position="27"/>
    </location>
</feature>
<dbReference type="InterPro" id="IPR019734">
    <property type="entry name" value="TPR_rpt"/>
</dbReference>
<keyword evidence="6" id="KW-0135">Cellulose biosynthesis</keyword>
<feature type="domain" description="Cellulose synthase operon C C-terminal" evidence="8">
    <location>
        <begin position="915"/>
        <end position="1267"/>
    </location>
</feature>
<dbReference type="RefSeq" id="WP_225249610.1">
    <property type="nucleotide sequence ID" value="NZ_JAIWIU010000016.1"/>
</dbReference>
<comment type="function">
    <text evidence="1">Required for maximal bacterial cellulose synthesis.</text>
</comment>
<proteinExistence type="predicted"/>
<dbReference type="SMART" id="SM00028">
    <property type="entry name" value="TPR"/>
    <property type="match status" value="7"/>
</dbReference>
<evidence type="ECO:0000256" key="1">
    <source>
        <dbReference type="ARBA" id="ARBA00003476"/>
    </source>
</evidence>
<reference evidence="10" key="1">
    <citation type="submission" date="2023-07" db="EMBL/GenBank/DDBJ databases">
        <title>Molecular identification of indigenous halophilic bacteria isolated from red sea cost, biodegradation of synthetic dyes and assessment of degraded metabolite toxicity.</title>
        <authorList>
            <person name="Chaieb K."/>
            <person name="Altayb H.N."/>
        </authorList>
    </citation>
    <scope>NUCLEOTIDE SEQUENCE [LARGE SCALE GENOMIC DNA]</scope>
    <source>
        <strain evidence="10">K20</strain>
    </source>
</reference>
<evidence type="ECO:0000256" key="5">
    <source>
        <dbReference type="ARBA" id="ARBA00022803"/>
    </source>
</evidence>
<dbReference type="PRINTS" id="PR01441">
    <property type="entry name" value="CELLSNTHASEC"/>
</dbReference>
<accession>A0ABS7YJC2</accession>
<dbReference type="EMBL" id="JAIWIU010000016">
    <property type="protein sequence ID" value="MCA2015147.1"/>
    <property type="molecule type" value="Genomic_DNA"/>
</dbReference>
<dbReference type="InterPro" id="IPR051012">
    <property type="entry name" value="CellSynth/LPSAsmb/PSIAsmb"/>
</dbReference>
<comment type="pathway">
    <text evidence="2">Glycan metabolism; bacterial cellulose biosynthesis.</text>
</comment>
<dbReference type="InterPro" id="IPR011990">
    <property type="entry name" value="TPR-like_helical_dom_sf"/>
</dbReference>
<keyword evidence="3 7" id="KW-0732">Signal</keyword>
<sequence length="1270" mass="140627">MNHKIIKSFTLLLCVELFQLGSTSAIAQTQQDSSVSVLLQQADYWHNKANADLAKQSLEKVLMVDANNQKALYMMALLSREQGDSTAAEQWKQRLYKAHPNSAEYRKLVDEKFIGKLSQDQVSLARNLARRGDFKAAIQTWDTIFANGEVPESLISEYYLTMSGDRSLYSKAVRGLEQYLAKHPKNVSASIAYGQVLSYRANTRRKGIHLLERYAPTNENADKALKQALLWLQPKESDKSSYTAWMKRHPNDTAVLEHYQRTLDGTKIRQAFNQLNQGDLTKAKAMFSEILSHTPKDSEALAGLGYVYLHENNYQAAANYLNQSAKQGGREASKRRKQAQEASFYYDLSQAKSAYAAGDVTRALLLTSSLIEDKGEAGQAAKLFRADVLRSQGSYSEAETLLRAVLETDTKNLPAKEALYYVLVEQNKKGQADKLLTTMPQDMQRKVRSSDNYSNIRDLANQAMQFGNLETAAVILEDGVKRLPNNPWIRLELARLYSKQGNEQAATATITSLETENASNESLYAAALYASGTEKWSKVHALLTRIPLAQRDVKVQQLYDESEFNLSLDIARSYIEQDNSKKALPLLLTLKDNNVSNPARAGRIAQLMINAGSPEQAVALVRESISSGLKGSVADYVDHISVLYQAGFSSEAQTLLNDPQLVKNSTPEQLQNARNVYVINEADYLRKLGEYEPAYDMLARSLQNEPENPTLMLAMARLYQSGNMKDNALKVYSYLLDNNLDKTEESRLGAIQINLDQGHIEKARQLFEQLANQTSPERLLLNARIYNAEGKRQLALAALRRARTQLLGFESAGNMASPIIGGLVMADNPFSTHSSSAKKGSSASVYGSAMPWQVSGNSSSDPNVFSERMDLPSISSKQQTLQDVNQLLTDIRGKSASWVQGGVQIRSRDGESGLSKLTETRVPLQWSTVPFGDSRLAINIDAVSLSSGASSGDANRRFGTGALIQGQVAQSEGLSSSSVLPEVDSQGLKQAQGIELKLGLSGDSYAADIGTTPLGLEFDTLVGGATYNAKMADNVTFSITGERRSVKDSLLSYVGVKDDFSGKYWGQVTKNGFNVQLGYDNSDAGYYANAGAWKYLGNSVEDNESIEIGGGFYYRPYHFDDRSVQIGLDLRYKDFSHNLSYYSYGHGGYFSPQNYVSFSVPVDYQYTRDKMTFNLGGSIGYQSYSEEEAAYFPGHASLQSQLESYVDSGYSEEAYYSAKSTAGLGFNIRASIEYQLQSDLVLQAKVGYDTFRDYNESIALLMLRSSFGRY</sequence>
<protein>
    <submittedName>
        <fullName evidence="9">BCSC C-terminal domain-containing protein</fullName>
    </submittedName>
</protein>
<dbReference type="InterPro" id="IPR008410">
    <property type="entry name" value="BCSC_C"/>
</dbReference>
<evidence type="ECO:0000256" key="2">
    <source>
        <dbReference type="ARBA" id="ARBA00005186"/>
    </source>
</evidence>
<evidence type="ECO:0000256" key="7">
    <source>
        <dbReference type="SAM" id="SignalP"/>
    </source>
</evidence>
<gene>
    <name evidence="9" type="ORF">LDJ79_03430</name>
</gene>
<dbReference type="Gene3D" id="1.25.40.10">
    <property type="entry name" value="Tetratricopeptide repeat domain"/>
    <property type="match status" value="5"/>
</dbReference>
<organism evidence="9 10">
    <name type="scientific">Vibrio tritonius</name>
    <dbReference type="NCBI Taxonomy" id="1435069"/>
    <lineage>
        <taxon>Bacteria</taxon>
        <taxon>Pseudomonadati</taxon>
        <taxon>Pseudomonadota</taxon>
        <taxon>Gammaproteobacteria</taxon>
        <taxon>Vibrionales</taxon>
        <taxon>Vibrionaceae</taxon>
        <taxon>Vibrio</taxon>
    </lineage>
</organism>
<keyword evidence="4" id="KW-0677">Repeat</keyword>
<dbReference type="Pfam" id="PF13432">
    <property type="entry name" value="TPR_16"/>
    <property type="match status" value="1"/>
</dbReference>
<evidence type="ECO:0000256" key="6">
    <source>
        <dbReference type="ARBA" id="ARBA00022916"/>
    </source>
</evidence>
<keyword evidence="10" id="KW-1185">Reference proteome</keyword>
<feature type="chain" id="PRO_5045876593" evidence="7">
    <location>
        <begin position="28"/>
        <end position="1270"/>
    </location>
</feature>
<evidence type="ECO:0000313" key="9">
    <source>
        <dbReference type="EMBL" id="MCA2015147.1"/>
    </source>
</evidence>
<keyword evidence="5" id="KW-0802">TPR repeat</keyword>
<dbReference type="PANTHER" id="PTHR45586:SF1">
    <property type="entry name" value="LIPOPOLYSACCHARIDE ASSEMBLY PROTEIN B"/>
    <property type="match status" value="1"/>
</dbReference>
<dbReference type="SUPFAM" id="SSF48452">
    <property type="entry name" value="TPR-like"/>
    <property type="match status" value="3"/>
</dbReference>
<dbReference type="InterPro" id="IPR003921">
    <property type="entry name" value="Cell_synth_C"/>
</dbReference>
<dbReference type="Pfam" id="PF14559">
    <property type="entry name" value="TPR_19"/>
    <property type="match status" value="2"/>
</dbReference>
<evidence type="ECO:0000256" key="4">
    <source>
        <dbReference type="ARBA" id="ARBA00022737"/>
    </source>
</evidence>
<comment type="caution">
    <text evidence="9">The sequence shown here is derived from an EMBL/GenBank/DDBJ whole genome shotgun (WGS) entry which is preliminary data.</text>
</comment>
<dbReference type="Proteomes" id="UP001199044">
    <property type="component" value="Unassembled WGS sequence"/>
</dbReference>
<evidence type="ECO:0000313" key="10">
    <source>
        <dbReference type="Proteomes" id="UP001199044"/>
    </source>
</evidence>
<evidence type="ECO:0000259" key="8">
    <source>
        <dbReference type="Pfam" id="PF05420"/>
    </source>
</evidence>
<dbReference type="PANTHER" id="PTHR45586">
    <property type="entry name" value="TPR REPEAT-CONTAINING PROTEIN PA4667"/>
    <property type="match status" value="1"/>
</dbReference>
<dbReference type="Pfam" id="PF05420">
    <property type="entry name" value="BCSC_C"/>
    <property type="match status" value="1"/>
</dbReference>
<name>A0ABS7YJC2_9VIBR</name>
<evidence type="ECO:0000256" key="3">
    <source>
        <dbReference type="ARBA" id="ARBA00022729"/>
    </source>
</evidence>